<evidence type="ECO:0000256" key="6">
    <source>
        <dbReference type="HAMAP-Rule" id="MF_00713"/>
    </source>
</evidence>
<organism evidence="9 10">
    <name type="scientific">Bythopirellula polymerisocia</name>
    <dbReference type="NCBI Taxonomy" id="2528003"/>
    <lineage>
        <taxon>Bacteria</taxon>
        <taxon>Pseudomonadati</taxon>
        <taxon>Planctomycetota</taxon>
        <taxon>Planctomycetia</taxon>
        <taxon>Pirellulales</taxon>
        <taxon>Lacipirellulaceae</taxon>
        <taxon>Bythopirellula</taxon>
    </lineage>
</organism>
<feature type="modified residue" description="N6-(pyridoxal phosphate)lysine" evidence="6">
    <location>
        <position position="273"/>
    </location>
</feature>
<evidence type="ECO:0000259" key="8">
    <source>
        <dbReference type="Pfam" id="PF21478"/>
    </source>
</evidence>
<keyword evidence="4 6" id="KW-0560">Oxidoreductase</keyword>
<dbReference type="NCBIfam" id="NF003346">
    <property type="entry name" value="PRK04366.1"/>
    <property type="match status" value="1"/>
</dbReference>
<protein>
    <recommendedName>
        <fullName evidence="6">Probable glycine dehydrogenase (decarboxylating) subunit 2</fullName>
        <ecNumber evidence="6">1.4.4.2</ecNumber>
    </recommendedName>
    <alternativeName>
        <fullName evidence="6">Glycine cleavage system P-protein subunit 2</fullName>
    </alternativeName>
    <alternativeName>
        <fullName evidence="6">Glycine decarboxylase subunit 2</fullName>
    </alternativeName>
    <alternativeName>
        <fullName evidence="6">Glycine dehydrogenase (aminomethyl-transferring) subunit 2</fullName>
    </alternativeName>
</protein>
<dbReference type="GO" id="GO:0019464">
    <property type="term" value="P:glycine decarboxylation via glycine cleavage system"/>
    <property type="evidence" value="ECO:0007669"/>
    <property type="project" value="UniProtKB-UniRule"/>
</dbReference>
<reference evidence="9 10" key="1">
    <citation type="submission" date="2019-02" db="EMBL/GenBank/DDBJ databases">
        <title>Deep-cultivation of Planctomycetes and their phenomic and genomic characterization uncovers novel biology.</title>
        <authorList>
            <person name="Wiegand S."/>
            <person name="Jogler M."/>
            <person name="Boedeker C."/>
            <person name="Pinto D."/>
            <person name="Vollmers J."/>
            <person name="Rivas-Marin E."/>
            <person name="Kohn T."/>
            <person name="Peeters S.H."/>
            <person name="Heuer A."/>
            <person name="Rast P."/>
            <person name="Oberbeckmann S."/>
            <person name="Bunk B."/>
            <person name="Jeske O."/>
            <person name="Meyerdierks A."/>
            <person name="Storesund J.E."/>
            <person name="Kallscheuer N."/>
            <person name="Luecker S."/>
            <person name="Lage O.M."/>
            <person name="Pohl T."/>
            <person name="Merkel B.J."/>
            <person name="Hornburger P."/>
            <person name="Mueller R.-W."/>
            <person name="Bruemmer F."/>
            <person name="Labrenz M."/>
            <person name="Spormann A.M."/>
            <person name="Op Den Camp H."/>
            <person name="Overmann J."/>
            <person name="Amann R."/>
            <person name="Jetten M.S.M."/>
            <person name="Mascher T."/>
            <person name="Medema M.H."/>
            <person name="Devos D.P."/>
            <person name="Kaster A.-K."/>
            <person name="Ovreas L."/>
            <person name="Rohde M."/>
            <person name="Galperin M.Y."/>
            <person name="Jogler C."/>
        </authorList>
    </citation>
    <scope>NUCLEOTIDE SEQUENCE [LARGE SCALE GENOMIC DNA]</scope>
    <source>
        <strain evidence="9 10">Pla144</strain>
    </source>
</reference>
<keyword evidence="10" id="KW-1185">Reference proteome</keyword>
<evidence type="ECO:0000256" key="3">
    <source>
        <dbReference type="ARBA" id="ARBA00022898"/>
    </source>
</evidence>
<dbReference type="InterPro" id="IPR015422">
    <property type="entry name" value="PyrdxlP-dep_Trfase_small"/>
</dbReference>
<comment type="similarity">
    <text evidence="6">Belongs to the GcvP family. C-terminal subunit subfamily.</text>
</comment>
<dbReference type="GO" id="GO:0004375">
    <property type="term" value="F:glycine dehydrogenase (decarboxylating) activity"/>
    <property type="evidence" value="ECO:0007669"/>
    <property type="project" value="UniProtKB-EC"/>
</dbReference>
<dbReference type="InterPro" id="IPR049315">
    <property type="entry name" value="GDC-P_N"/>
</dbReference>
<dbReference type="Pfam" id="PF02347">
    <property type="entry name" value="GDC-P"/>
    <property type="match status" value="1"/>
</dbReference>
<dbReference type="HAMAP" id="MF_00713">
    <property type="entry name" value="GcvPB"/>
    <property type="match status" value="1"/>
</dbReference>
<evidence type="ECO:0000256" key="5">
    <source>
        <dbReference type="ARBA" id="ARBA00049026"/>
    </source>
</evidence>
<dbReference type="AlphaFoldDB" id="A0A5C6CES3"/>
<dbReference type="OrthoDB" id="9801272at2"/>
<comment type="function">
    <text evidence="2 6">The glycine cleavage system catalyzes the degradation of glycine. The P protein binds the alpha-amino group of glycine through its pyridoxal phosphate cofactor; CO(2) is released and the remaining methylamine moiety is then transferred to the lipoamide cofactor of the H protein.</text>
</comment>
<name>A0A5C6CES3_9BACT</name>
<dbReference type="PANTHER" id="PTHR11773">
    <property type="entry name" value="GLYCINE DEHYDROGENASE, DECARBOXYLATING"/>
    <property type="match status" value="1"/>
</dbReference>
<comment type="catalytic activity">
    <reaction evidence="5 6">
        <text>N(6)-[(R)-lipoyl]-L-lysyl-[glycine-cleavage complex H protein] + glycine + H(+) = N(6)-[(R)-S(8)-aminomethyldihydrolipoyl]-L-lysyl-[glycine-cleavage complex H protein] + CO2</text>
        <dbReference type="Rhea" id="RHEA:24304"/>
        <dbReference type="Rhea" id="RHEA-COMP:10494"/>
        <dbReference type="Rhea" id="RHEA-COMP:10495"/>
        <dbReference type="ChEBI" id="CHEBI:15378"/>
        <dbReference type="ChEBI" id="CHEBI:16526"/>
        <dbReference type="ChEBI" id="CHEBI:57305"/>
        <dbReference type="ChEBI" id="CHEBI:83099"/>
        <dbReference type="ChEBI" id="CHEBI:83143"/>
        <dbReference type="EC" id="1.4.4.2"/>
    </reaction>
</comment>
<dbReference type="GO" id="GO:0030170">
    <property type="term" value="F:pyridoxal phosphate binding"/>
    <property type="evidence" value="ECO:0007669"/>
    <property type="project" value="TreeGrafter"/>
</dbReference>
<evidence type="ECO:0000259" key="7">
    <source>
        <dbReference type="Pfam" id="PF02347"/>
    </source>
</evidence>
<comment type="caution">
    <text evidence="9">The sequence shown here is derived from an EMBL/GenBank/DDBJ whole genome shotgun (WGS) entry which is preliminary data.</text>
</comment>
<dbReference type="PANTHER" id="PTHR11773:SF1">
    <property type="entry name" value="GLYCINE DEHYDROGENASE (DECARBOXYLATING), MITOCHONDRIAL"/>
    <property type="match status" value="1"/>
</dbReference>
<sequence>MRNSRDTQLLCELSRPGRRAARLPACDVPERDIADLLPTEATASSPPALPEVTEPQIVRHFVNLSTMNMSVDTHFYPLGSCTMKYNPKRNERAAAMPGFADLHPCQPEETIQGMLALLYEMQEYFQEISGLPACSLQPAAGAHGELTALLVAAAYFKDLGENRSKVLVPDNAHGTNPASAAMAGYRSITVKTTSDGFVDMADLASKLDDEVAVMMITNPSTLGLFEPHMREIADQVHARGGLIYLDGANMNAILGITRPGDWGADMQHYNPHKTFSGPHGGGGPGAGPICVIEKLAPYLPTPIVRKEDSLYALDFNLPKTIGRVRSFFGNVGVLVRAYAYIRTHGPDGLREVSENAVLNANYLLSRVKHILPVPQGNRCMHEFVASANTLKKDKGITAMDIAKRLLDYGFHAPTVYFPLTVPEAMMCEPTESESKETLDAFAEVLFRITEEDAELLHDAPHSTAVSRPDEVRAARQPVLTWAALSEAN</sequence>
<dbReference type="EC" id="1.4.4.2" evidence="6"/>
<dbReference type="EMBL" id="SJPS01000007">
    <property type="protein sequence ID" value="TWU22768.1"/>
    <property type="molecule type" value="Genomic_DNA"/>
</dbReference>
<dbReference type="Gene3D" id="3.90.1150.10">
    <property type="entry name" value="Aspartate Aminotransferase, domain 1"/>
    <property type="match status" value="1"/>
</dbReference>
<comment type="cofactor">
    <cofactor evidence="1 6">
        <name>pyridoxal 5'-phosphate</name>
        <dbReference type="ChEBI" id="CHEBI:597326"/>
    </cofactor>
</comment>
<dbReference type="SUPFAM" id="SSF53383">
    <property type="entry name" value="PLP-dependent transferases"/>
    <property type="match status" value="1"/>
</dbReference>
<dbReference type="InterPro" id="IPR015421">
    <property type="entry name" value="PyrdxlP-dep_Trfase_major"/>
</dbReference>
<dbReference type="InterPro" id="IPR023012">
    <property type="entry name" value="GcvPB"/>
</dbReference>
<dbReference type="FunFam" id="3.90.1150.10:FF:000014">
    <property type="entry name" value="Probable glycine dehydrogenase (decarboxylating) subunit 2"/>
    <property type="match status" value="1"/>
</dbReference>
<dbReference type="Pfam" id="PF21478">
    <property type="entry name" value="GcvP2_C"/>
    <property type="match status" value="1"/>
</dbReference>
<dbReference type="GO" id="GO:0016594">
    <property type="term" value="F:glycine binding"/>
    <property type="evidence" value="ECO:0007669"/>
    <property type="project" value="TreeGrafter"/>
</dbReference>
<dbReference type="InterPro" id="IPR015424">
    <property type="entry name" value="PyrdxlP-dep_Trfase"/>
</dbReference>
<dbReference type="RefSeq" id="WP_146452511.1">
    <property type="nucleotide sequence ID" value="NZ_SJPS01000007.1"/>
</dbReference>
<proteinExistence type="inferred from homology"/>
<gene>
    <name evidence="6 9" type="primary">gcvPB</name>
    <name evidence="9" type="ORF">Pla144_42290</name>
</gene>
<evidence type="ECO:0000256" key="2">
    <source>
        <dbReference type="ARBA" id="ARBA00003788"/>
    </source>
</evidence>
<dbReference type="InterPro" id="IPR049316">
    <property type="entry name" value="GDC-P_C"/>
</dbReference>
<comment type="subunit">
    <text evidence="6">The glycine cleavage system is composed of four proteins: P, T, L and H. In this organism, the P 'protein' is a heterodimer of two subunits.</text>
</comment>
<dbReference type="Gene3D" id="3.40.640.10">
    <property type="entry name" value="Type I PLP-dependent aspartate aminotransferase-like (Major domain)"/>
    <property type="match status" value="1"/>
</dbReference>
<evidence type="ECO:0000313" key="10">
    <source>
        <dbReference type="Proteomes" id="UP000318437"/>
    </source>
</evidence>
<accession>A0A5C6CES3</accession>
<feature type="domain" description="Glycine dehydrogenase C-terminal" evidence="8">
    <location>
        <begin position="353"/>
        <end position="455"/>
    </location>
</feature>
<dbReference type="FunFam" id="3.40.640.10:FF:000224">
    <property type="entry name" value="Probable glycine dehydrogenase (decarboxylating) subunit 2"/>
    <property type="match status" value="1"/>
</dbReference>
<evidence type="ECO:0000313" key="9">
    <source>
        <dbReference type="EMBL" id="TWU22768.1"/>
    </source>
</evidence>
<evidence type="ECO:0000256" key="1">
    <source>
        <dbReference type="ARBA" id="ARBA00001933"/>
    </source>
</evidence>
<dbReference type="InterPro" id="IPR020581">
    <property type="entry name" value="GDC_P"/>
</dbReference>
<dbReference type="Gene3D" id="6.20.440.10">
    <property type="match status" value="1"/>
</dbReference>
<dbReference type="GO" id="GO:0005829">
    <property type="term" value="C:cytosol"/>
    <property type="evidence" value="ECO:0007669"/>
    <property type="project" value="TreeGrafter"/>
</dbReference>
<dbReference type="Proteomes" id="UP000318437">
    <property type="component" value="Unassembled WGS sequence"/>
</dbReference>
<evidence type="ECO:0000256" key="4">
    <source>
        <dbReference type="ARBA" id="ARBA00023002"/>
    </source>
</evidence>
<feature type="domain" description="Glycine cleavage system P-protein N-terminal" evidence="7">
    <location>
        <begin position="53"/>
        <end position="304"/>
    </location>
</feature>
<dbReference type="GO" id="GO:0005960">
    <property type="term" value="C:glycine cleavage complex"/>
    <property type="evidence" value="ECO:0007669"/>
    <property type="project" value="TreeGrafter"/>
</dbReference>
<keyword evidence="3 6" id="KW-0663">Pyridoxal phosphate</keyword>